<sequence>MSYIEALAYIHEYIKTPSMPRKLGYLQKLLLCRKQYRLKVLNNKENLEYIKNVEGSYRILLMAALIGDLITWRKGTQFDIAKYMSLEEKFHGLSATISLQANCWDAVYLAEFYIDLKLGDVSQHSHIYSKFLMTKMLPWGNERYLHSIMGNSVGEFLISDENYLTEIDLNCVKDLIPGSFLIINDVDHVALTITNGYIIDNRSKDGFIIRTIKELAQAYEIKKLYAITVEDFRSMLDEQHTFSNTMISNITANHFSFTGMDKKNPFKK</sequence>
<name>A0A6M3HU39_9GAMM</name>
<dbReference type="Proteomes" id="UP000503320">
    <property type="component" value="Chromosome"/>
</dbReference>
<organism evidence="1 2">
    <name type="scientific">Allofrancisella frigidaquae</name>
    <dbReference type="NCBI Taxonomy" id="1085644"/>
    <lineage>
        <taxon>Bacteria</taxon>
        <taxon>Pseudomonadati</taxon>
        <taxon>Pseudomonadota</taxon>
        <taxon>Gammaproteobacteria</taxon>
        <taxon>Thiotrichales</taxon>
        <taxon>Francisellaceae</taxon>
        <taxon>Allofrancisella</taxon>
    </lineage>
</organism>
<evidence type="ECO:0000313" key="1">
    <source>
        <dbReference type="EMBL" id="QIV94763.1"/>
    </source>
</evidence>
<proteinExistence type="predicted"/>
<reference evidence="1 2" key="1">
    <citation type="submission" date="2019-03" db="EMBL/GenBank/DDBJ databases">
        <title>Complete Genome Sequence of Allofrancisella frigidaquae Strain SYSU 10HL1970 Isolated from Water-Cooling Systems in China.</title>
        <authorList>
            <person name="Ohrman C."/>
            <person name="Uneklint I."/>
            <person name="Sjodin A."/>
        </authorList>
    </citation>
    <scope>NUCLEOTIDE SEQUENCE [LARGE SCALE GENOMIC DNA]</scope>
    <source>
        <strain evidence="1 2">SYSU 10HL1970</strain>
    </source>
</reference>
<protein>
    <submittedName>
        <fullName evidence="1">Uncharacterized protein</fullName>
    </submittedName>
</protein>
<dbReference type="EMBL" id="CP038017">
    <property type="protein sequence ID" value="QIV94763.1"/>
    <property type="molecule type" value="Genomic_DNA"/>
</dbReference>
<dbReference type="AlphaFoldDB" id="A0A6M3HU39"/>
<dbReference type="RefSeq" id="WP_172106853.1">
    <property type="nucleotide sequence ID" value="NZ_CP038017.1"/>
</dbReference>
<gene>
    <name evidence="1" type="ORF">E3E15_05120</name>
</gene>
<evidence type="ECO:0000313" key="2">
    <source>
        <dbReference type="Proteomes" id="UP000503320"/>
    </source>
</evidence>
<dbReference type="KEGG" id="afri:E3E15_05120"/>
<accession>A0A6M3HU39</accession>
<keyword evidence="2" id="KW-1185">Reference proteome</keyword>